<keyword evidence="1" id="KW-0805">Transcription regulation</keyword>
<dbReference type="GO" id="GO:0003700">
    <property type="term" value="F:DNA-binding transcription factor activity"/>
    <property type="evidence" value="ECO:0007669"/>
    <property type="project" value="InterPro"/>
</dbReference>
<evidence type="ECO:0000256" key="1">
    <source>
        <dbReference type="ARBA" id="ARBA00023015"/>
    </source>
</evidence>
<dbReference type="PRINTS" id="PR00598">
    <property type="entry name" value="HTHMARR"/>
</dbReference>
<dbReference type="InterPro" id="IPR036390">
    <property type="entry name" value="WH_DNA-bd_sf"/>
</dbReference>
<reference evidence="5 6" key="1">
    <citation type="journal article" date="2015" name="Genome Announc.">
        <title>Expanding the biotechnology potential of lactobacilli through comparative genomics of 213 strains and associated genera.</title>
        <authorList>
            <person name="Sun Z."/>
            <person name="Harris H.M."/>
            <person name="McCann A."/>
            <person name="Guo C."/>
            <person name="Argimon S."/>
            <person name="Zhang W."/>
            <person name="Yang X."/>
            <person name="Jeffery I.B."/>
            <person name="Cooney J.C."/>
            <person name="Kagawa T.F."/>
            <person name="Liu W."/>
            <person name="Song Y."/>
            <person name="Salvetti E."/>
            <person name="Wrobel A."/>
            <person name="Rasinkangas P."/>
            <person name="Parkhill J."/>
            <person name="Rea M.C."/>
            <person name="O'Sullivan O."/>
            <person name="Ritari J."/>
            <person name="Douillard F.P."/>
            <person name="Paul Ross R."/>
            <person name="Yang R."/>
            <person name="Briner A.E."/>
            <person name="Felis G.E."/>
            <person name="de Vos W.M."/>
            <person name="Barrangou R."/>
            <person name="Klaenhammer T.R."/>
            <person name="Caufield P.W."/>
            <person name="Cui Y."/>
            <person name="Zhang H."/>
            <person name="O'Toole P.W."/>
        </authorList>
    </citation>
    <scope>NUCLEOTIDE SEQUENCE [LARGE SCALE GENOMIC DNA]</scope>
    <source>
        <strain evidence="5 6">DSM 20505</strain>
    </source>
</reference>
<dbReference type="SUPFAM" id="SSF46785">
    <property type="entry name" value="Winged helix' DNA-binding domain"/>
    <property type="match status" value="1"/>
</dbReference>
<dbReference type="PROSITE" id="PS01117">
    <property type="entry name" value="HTH_MARR_1"/>
    <property type="match status" value="1"/>
</dbReference>
<sequence>MFKNLVQYSKSDSSTARGGVLIMEAKQNHTDVALFSELFGLTAQTVFRSINLSDLHLTNIEIMTMMTVYSHSGISMSSLAKAIGVSSAQLSRTVGKLEAAGLVERRHNQQNRRIVNVFHTPKGSAIVEQQTELVHANISDSLNSLSPAERTELAASFKNVIDLLVKAGFVHGNPRRAMDEHVFGDQLPDEHTEDTLPHL</sequence>
<protein>
    <recommendedName>
        <fullName evidence="4">HTH marR-type domain-containing protein</fullName>
    </recommendedName>
</protein>
<dbReference type="InterPro" id="IPR000835">
    <property type="entry name" value="HTH_MarR-typ"/>
</dbReference>
<dbReference type="PANTHER" id="PTHR42756:SF1">
    <property type="entry name" value="TRANSCRIPTIONAL REPRESSOR OF EMRAB OPERON"/>
    <property type="match status" value="1"/>
</dbReference>
<dbReference type="PATRIC" id="fig|1291052.5.peg.1362"/>
<evidence type="ECO:0000259" key="4">
    <source>
        <dbReference type="PROSITE" id="PS50995"/>
    </source>
</evidence>
<dbReference type="STRING" id="1291052.FC18_GL001344"/>
<proteinExistence type="predicted"/>
<evidence type="ECO:0000313" key="6">
    <source>
        <dbReference type="Proteomes" id="UP000051679"/>
    </source>
</evidence>
<dbReference type="PANTHER" id="PTHR42756">
    <property type="entry name" value="TRANSCRIPTIONAL REGULATOR, MARR"/>
    <property type="match status" value="1"/>
</dbReference>
<keyword evidence="2" id="KW-0238">DNA-binding</keyword>
<keyword evidence="3" id="KW-0804">Transcription</keyword>
<dbReference type="SMART" id="SM00347">
    <property type="entry name" value="HTH_MARR"/>
    <property type="match status" value="1"/>
</dbReference>
<dbReference type="EMBL" id="AYYO01000022">
    <property type="protein sequence ID" value="KRM55449.1"/>
    <property type="molecule type" value="Genomic_DNA"/>
</dbReference>
<organism evidence="5 6">
    <name type="scientific">Lacticaseibacillus sharpeae JCM 1186 = DSM 20505</name>
    <dbReference type="NCBI Taxonomy" id="1291052"/>
    <lineage>
        <taxon>Bacteria</taxon>
        <taxon>Bacillati</taxon>
        <taxon>Bacillota</taxon>
        <taxon>Bacilli</taxon>
        <taxon>Lactobacillales</taxon>
        <taxon>Lactobacillaceae</taxon>
        <taxon>Lacticaseibacillus</taxon>
    </lineage>
</organism>
<dbReference type="InterPro" id="IPR023187">
    <property type="entry name" value="Tscrpt_reg_MarR-type_CS"/>
</dbReference>
<evidence type="ECO:0000256" key="3">
    <source>
        <dbReference type="ARBA" id="ARBA00023163"/>
    </source>
</evidence>
<dbReference type="InterPro" id="IPR036388">
    <property type="entry name" value="WH-like_DNA-bd_sf"/>
</dbReference>
<dbReference type="OrthoDB" id="2329008at2"/>
<keyword evidence="6" id="KW-1185">Reference proteome</keyword>
<comment type="caution">
    <text evidence="5">The sequence shown here is derived from an EMBL/GenBank/DDBJ whole genome shotgun (WGS) entry which is preliminary data.</text>
</comment>
<dbReference type="Pfam" id="PF01047">
    <property type="entry name" value="MarR"/>
    <property type="match status" value="1"/>
</dbReference>
<gene>
    <name evidence="5" type="ORF">FC18_GL001344</name>
</gene>
<dbReference type="Gene3D" id="1.10.10.10">
    <property type="entry name" value="Winged helix-like DNA-binding domain superfamily/Winged helix DNA-binding domain"/>
    <property type="match status" value="1"/>
</dbReference>
<evidence type="ECO:0000256" key="2">
    <source>
        <dbReference type="ARBA" id="ARBA00023125"/>
    </source>
</evidence>
<dbReference type="PROSITE" id="PS50995">
    <property type="entry name" value="HTH_MARR_2"/>
    <property type="match status" value="1"/>
</dbReference>
<accession>A0A0R1ZUK6</accession>
<feature type="domain" description="HTH marR-type" evidence="4">
    <location>
        <begin position="31"/>
        <end position="162"/>
    </location>
</feature>
<evidence type="ECO:0000313" key="5">
    <source>
        <dbReference type="EMBL" id="KRM55449.1"/>
    </source>
</evidence>
<dbReference type="GO" id="GO:0003677">
    <property type="term" value="F:DNA binding"/>
    <property type="evidence" value="ECO:0007669"/>
    <property type="project" value="UniProtKB-KW"/>
</dbReference>
<dbReference type="Proteomes" id="UP000051679">
    <property type="component" value="Unassembled WGS sequence"/>
</dbReference>
<name>A0A0R1ZUK6_9LACO</name>
<dbReference type="AlphaFoldDB" id="A0A0R1ZUK6"/>